<dbReference type="Proteomes" id="UP000054164">
    <property type="component" value="Unassembled WGS sequence"/>
</dbReference>
<dbReference type="PANTHER" id="PTHR43777:SF1">
    <property type="entry name" value="MOLYBDENUM COFACTOR CYTIDYLYLTRANSFERASE"/>
    <property type="match status" value="1"/>
</dbReference>
<reference evidence="2" key="1">
    <citation type="submission" date="2013-10" db="EMBL/GenBank/DDBJ databases">
        <title>Draft genome sequence of Clostridium botulinum type B strain Osaka05.</title>
        <authorList>
            <person name="Sakaguchi Y."/>
            <person name="Hosomi K."/>
            <person name="Uchiyama J."/>
            <person name="Ogura Y."/>
            <person name="Sakaguchi M."/>
            <person name="Kohda T."/>
            <person name="Mukamoto M."/>
            <person name="Misawa N."/>
            <person name="Matsuzaki S."/>
            <person name="Hayashi T."/>
            <person name="Kozaki S."/>
        </authorList>
    </citation>
    <scope>NUCLEOTIDE SEQUENCE</scope>
    <source>
        <strain evidence="2">Osaka05</strain>
    </source>
</reference>
<gene>
    <name evidence="2" type="ORF">CBO05C_2982</name>
</gene>
<accession>A0A0S6U9F8</accession>
<dbReference type="InterPro" id="IPR029044">
    <property type="entry name" value="Nucleotide-diphossugar_trans"/>
</dbReference>
<dbReference type="Gene3D" id="3.90.550.10">
    <property type="entry name" value="Spore Coat Polysaccharide Biosynthesis Protein SpsA, Chain A"/>
    <property type="match status" value="1"/>
</dbReference>
<keyword evidence="2" id="KW-0808">Transferase</keyword>
<feature type="domain" description="MobA-like NTP transferase" evidence="1">
    <location>
        <begin position="5"/>
        <end position="145"/>
    </location>
</feature>
<evidence type="ECO:0000313" key="2">
    <source>
        <dbReference type="EMBL" id="GAE03292.1"/>
    </source>
</evidence>
<proteinExistence type="predicted"/>
<dbReference type="HOGENOM" id="CLU_061980_1_2_9"/>
<sequence>MSVDGIVLAAGLSSRVGRYKLALDIQGKTVIERCIESMYDICSNVIVVGGHNYNLLQDILKPYAKVKMILNENYIEGMFTSVKKGLYQVEEDKFFLIPADYPLIKKETYIKMLSTNGDIVIPTYKNIKGHPVLIKRRIINNILSGGYDSLREFINENGFSTLCIEDEGVLLDIDTDQDYIDILNRAKFY</sequence>
<dbReference type="Pfam" id="PF12804">
    <property type="entry name" value="NTP_transf_3"/>
    <property type="match status" value="1"/>
</dbReference>
<dbReference type="InterPro" id="IPR025877">
    <property type="entry name" value="MobA-like_NTP_Trfase"/>
</dbReference>
<dbReference type="SUPFAM" id="SSF53448">
    <property type="entry name" value="Nucleotide-diphospho-sugar transferases"/>
    <property type="match status" value="1"/>
</dbReference>
<dbReference type="AlphaFoldDB" id="A0A0S6U9F8"/>
<evidence type="ECO:0000259" key="1">
    <source>
        <dbReference type="Pfam" id="PF12804"/>
    </source>
</evidence>
<protein>
    <submittedName>
        <fullName evidence="2">CTP:molybdopterin cytidylyltransferase</fullName>
    </submittedName>
</protein>
<dbReference type="RefSeq" id="WP_003357905.1">
    <property type="nucleotide sequence ID" value="NZ_DF384213.1"/>
</dbReference>
<dbReference type="CDD" id="cd04182">
    <property type="entry name" value="GT_2_like_f"/>
    <property type="match status" value="1"/>
</dbReference>
<name>A0A0S6U9F8_CLOBO</name>
<dbReference type="GO" id="GO:0016779">
    <property type="term" value="F:nucleotidyltransferase activity"/>
    <property type="evidence" value="ECO:0007669"/>
    <property type="project" value="UniProtKB-KW"/>
</dbReference>
<dbReference type="EMBL" id="DF384213">
    <property type="protein sequence ID" value="GAE03292.1"/>
    <property type="molecule type" value="Genomic_DNA"/>
</dbReference>
<organism evidence="2">
    <name type="scientific">Clostridium botulinum B str. Osaka05</name>
    <dbReference type="NCBI Taxonomy" id="1407017"/>
    <lineage>
        <taxon>Bacteria</taxon>
        <taxon>Bacillati</taxon>
        <taxon>Bacillota</taxon>
        <taxon>Clostridia</taxon>
        <taxon>Eubacteriales</taxon>
        <taxon>Clostridiaceae</taxon>
        <taxon>Clostridium</taxon>
    </lineage>
</organism>
<dbReference type="PANTHER" id="PTHR43777">
    <property type="entry name" value="MOLYBDENUM COFACTOR CYTIDYLYLTRANSFERASE"/>
    <property type="match status" value="1"/>
</dbReference>
<keyword evidence="2" id="KW-0548">Nucleotidyltransferase</keyword>